<protein>
    <submittedName>
        <fullName evidence="1">DNA binding domain-containing protein, excisionase family</fullName>
    </submittedName>
</protein>
<gene>
    <name evidence="1" type="ORF">SAMN04489748_0526</name>
</gene>
<comment type="caution">
    <text evidence="1">The sequence shown here is derived from an EMBL/GenBank/DDBJ whole genome shotgun (WGS) entry which is preliminary data.</text>
</comment>
<dbReference type="Proteomes" id="UP000182842">
    <property type="component" value="Unassembled WGS sequence"/>
</dbReference>
<organism evidence="1 2">
    <name type="scientific">Bifidobacterium longum</name>
    <dbReference type="NCBI Taxonomy" id="216816"/>
    <lineage>
        <taxon>Bacteria</taxon>
        <taxon>Bacillati</taxon>
        <taxon>Actinomycetota</taxon>
        <taxon>Actinomycetes</taxon>
        <taxon>Bifidobacteriales</taxon>
        <taxon>Bifidobacteriaceae</taxon>
        <taxon>Bifidobacterium</taxon>
    </lineage>
</organism>
<reference evidence="1 2" key="1">
    <citation type="submission" date="2016-10" db="EMBL/GenBank/DDBJ databases">
        <authorList>
            <person name="Varghese N."/>
            <person name="Submissions S."/>
        </authorList>
    </citation>
    <scope>NUCLEOTIDE SEQUENCE [LARGE SCALE GENOMIC DNA]</scope>
    <source>
        <strain evidence="1 2">DSM 20219</strain>
    </source>
</reference>
<dbReference type="AlphaFoldDB" id="A0AA45ZNS8"/>
<sequence length="416" mass="47302">MPRITVRRHGASASIPHVGVHNGTLQSDPTRTANRGWTPAVARRNAQFLQRVDFGMMEGIPYALTLTLPAKSMERVTPDLLHRLIDVMLKYLARRGMKHFHWVIEFTAKHMPHVHMTVWMSDTHQRWNPKTHQHETVDNDLVTVTGIVVGKWLDVTADCGIHTSGQSQDVQLLDGNAAWLSYVAKHTQRGVWHYQRALENMPSTWKENPGAMWGHSRKIPLTEDSVLPADLHAFHQFRRETRKWCCSQASRIADPKRRAKAIQQARRMNRCPIRELSVVRPISIWIPRTVSAAIIRGLRSRGYMIGRDVYEWVISEMDRLRATGDDPDRMRALQRTFAEMMRGVNIMAIVIPEIPLKDKLTLTVPEASALSGIPYKIVNAAVKNGNLAACYAGSSTVRIRRSDLDDWVAALPSDWC</sequence>
<name>A0AA45ZNS8_BIFLN</name>
<evidence type="ECO:0000313" key="1">
    <source>
        <dbReference type="EMBL" id="SEB35030.1"/>
    </source>
</evidence>
<dbReference type="EMBL" id="FNRW01000002">
    <property type="protein sequence ID" value="SEB35030.1"/>
    <property type="molecule type" value="Genomic_DNA"/>
</dbReference>
<proteinExistence type="predicted"/>
<evidence type="ECO:0000313" key="2">
    <source>
        <dbReference type="Proteomes" id="UP000182842"/>
    </source>
</evidence>
<accession>A0AA45ZNS8</accession>